<proteinExistence type="predicted"/>
<accession>A0A8C0FWG4</accession>
<keyword evidence="2" id="KW-1185">Reference proteome</keyword>
<organism evidence="1 2">
    <name type="scientific">Chelonoidis abingdonii</name>
    <name type="common">Abingdon island giant tortoise</name>
    <name type="synonym">Testudo abingdonii</name>
    <dbReference type="NCBI Taxonomy" id="106734"/>
    <lineage>
        <taxon>Eukaryota</taxon>
        <taxon>Metazoa</taxon>
        <taxon>Chordata</taxon>
        <taxon>Craniata</taxon>
        <taxon>Vertebrata</taxon>
        <taxon>Euteleostomi</taxon>
        <taxon>Archelosauria</taxon>
        <taxon>Testudinata</taxon>
        <taxon>Testudines</taxon>
        <taxon>Cryptodira</taxon>
        <taxon>Durocryptodira</taxon>
        <taxon>Testudinoidea</taxon>
        <taxon>Testudinidae</taxon>
        <taxon>Chelonoidis</taxon>
    </lineage>
</organism>
<evidence type="ECO:0000313" key="1">
    <source>
        <dbReference type="Ensembl" id="ENSCABP00000000027.1"/>
    </source>
</evidence>
<evidence type="ECO:0000313" key="2">
    <source>
        <dbReference type="Proteomes" id="UP000694404"/>
    </source>
</evidence>
<dbReference type="GeneTree" id="ENSGT01000000220903"/>
<name>A0A8C0FWG4_CHEAB</name>
<reference evidence="1" key="1">
    <citation type="submission" date="2025-08" db="UniProtKB">
        <authorList>
            <consortium name="Ensembl"/>
        </authorList>
    </citation>
    <scope>IDENTIFICATION</scope>
</reference>
<dbReference type="Proteomes" id="UP000694404">
    <property type="component" value="Unplaced"/>
</dbReference>
<protein>
    <submittedName>
        <fullName evidence="1">Uncharacterized protein</fullName>
    </submittedName>
</protein>
<sequence length="63" mass="6702">LSKNGGMTVLKTESRACQRTTTLAILGVPDQAAAYGKCVAATTTGHVDLQKDVCMEEFEALKE</sequence>
<dbReference type="Ensembl" id="ENSCABT00000000040.1">
    <property type="protein sequence ID" value="ENSCABP00000000027.1"/>
    <property type="gene ID" value="ENSCABG00000000039.1"/>
</dbReference>
<reference evidence="1" key="2">
    <citation type="submission" date="2025-09" db="UniProtKB">
        <authorList>
            <consortium name="Ensembl"/>
        </authorList>
    </citation>
    <scope>IDENTIFICATION</scope>
</reference>
<dbReference type="AlphaFoldDB" id="A0A8C0FWG4"/>